<dbReference type="EMBL" id="CP016076">
    <property type="protein sequence ID" value="APU13268.1"/>
    <property type="molecule type" value="Genomic_DNA"/>
</dbReference>
<dbReference type="KEGG" id="acad:UA74_05970"/>
<feature type="compositionally biased region" description="Polar residues" evidence="1">
    <location>
        <begin position="56"/>
        <end position="70"/>
    </location>
</feature>
<protein>
    <submittedName>
        <fullName evidence="2">Uncharacterized protein</fullName>
    </submittedName>
</protein>
<organism evidence="2 3">
    <name type="scientific">Actinoalloteichus fjordicus</name>
    <dbReference type="NCBI Taxonomy" id="1612552"/>
    <lineage>
        <taxon>Bacteria</taxon>
        <taxon>Bacillati</taxon>
        <taxon>Actinomycetota</taxon>
        <taxon>Actinomycetes</taxon>
        <taxon>Pseudonocardiales</taxon>
        <taxon>Pseudonocardiaceae</taxon>
        <taxon>Actinoalloteichus</taxon>
    </lineage>
</organism>
<evidence type="ECO:0000256" key="1">
    <source>
        <dbReference type="SAM" id="MobiDB-lite"/>
    </source>
</evidence>
<keyword evidence="3" id="KW-1185">Reference proteome</keyword>
<dbReference type="AlphaFoldDB" id="A0AAC9PQP6"/>
<evidence type="ECO:0000313" key="3">
    <source>
        <dbReference type="Proteomes" id="UP000185511"/>
    </source>
</evidence>
<proteinExistence type="predicted"/>
<accession>A0AAC9PQP6</accession>
<evidence type="ECO:0000313" key="2">
    <source>
        <dbReference type="EMBL" id="APU13268.1"/>
    </source>
</evidence>
<dbReference type="Proteomes" id="UP000185511">
    <property type="component" value="Chromosome"/>
</dbReference>
<name>A0AAC9PQP6_9PSEU</name>
<sequence>MPRQALSGDLHSLVAFVARGVIDTGRRRDDEPGPPRLLRSAPGMRGGKTERLLFGSASSDRLSPQGGDTA</sequence>
<feature type="region of interest" description="Disordered" evidence="1">
    <location>
        <begin position="23"/>
        <end position="70"/>
    </location>
</feature>
<gene>
    <name evidence="2" type="ORF">UA74_05970</name>
</gene>
<reference evidence="3" key="1">
    <citation type="submission" date="2016-06" db="EMBL/GenBank/DDBJ databases">
        <title>Complete genome sequence of Actinoalloteichus fjordicus DSM 46855 (=ADI127-17), type strain of the new species Actinoalloteichus fjordicus.</title>
        <authorList>
            <person name="Ruckert C."/>
            <person name="Nouioui I."/>
            <person name="Willmese J."/>
            <person name="van Wezel G."/>
            <person name="Klenk H.-P."/>
            <person name="Kalinowski J."/>
            <person name="Zotchev S.B."/>
        </authorList>
    </citation>
    <scope>NUCLEOTIDE SEQUENCE [LARGE SCALE GENOMIC DNA]</scope>
    <source>
        <strain evidence="3">ADI127-7</strain>
    </source>
</reference>
<feature type="compositionally biased region" description="Basic and acidic residues" evidence="1">
    <location>
        <begin position="24"/>
        <end position="33"/>
    </location>
</feature>